<dbReference type="CDD" id="cd18032">
    <property type="entry name" value="DEXHc_RE_I_III_res"/>
    <property type="match status" value="1"/>
</dbReference>
<dbReference type="PANTHER" id="PTHR47396:SF1">
    <property type="entry name" value="ATP-DEPENDENT HELICASE IRC3-RELATED"/>
    <property type="match status" value="1"/>
</dbReference>
<accession>A0ABT9H183</accession>
<dbReference type="PROSITE" id="PS51192">
    <property type="entry name" value="HELICASE_ATP_BIND_1"/>
    <property type="match status" value="1"/>
</dbReference>
<dbReference type="InterPro" id="IPR006935">
    <property type="entry name" value="Helicase/UvrB_N"/>
</dbReference>
<keyword evidence="3" id="KW-0067">ATP-binding</keyword>
<dbReference type="Pfam" id="PF04851">
    <property type="entry name" value="ResIII"/>
    <property type="match status" value="1"/>
</dbReference>
<proteinExistence type="predicted"/>
<dbReference type="CDD" id="cd18799">
    <property type="entry name" value="SF2_C_EcoAI-like"/>
    <property type="match status" value="1"/>
</dbReference>
<dbReference type="Gene3D" id="3.40.50.300">
    <property type="entry name" value="P-loop containing nucleotide triphosphate hydrolases"/>
    <property type="match status" value="2"/>
</dbReference>
<dbReference type="InterPro" id="IPR027417">
    <property type="entry name" value="P-loop_NTPase"/>
</dbReference>
<dbReference type="InterPro" id="IPR050742">
    <property type="entry name" value="Helicase_Restrict-Modif_Enz"/>
</dbReference>
<evidence type="ECO:0000256" key="1">
    <source>
        <dbReference type="SAM" id="Coils"/>
    </source>
</evidence>
<sequence length="1308" mass="149094">MSNFLFLSEWPELQEYALKAEAVVNADPRSSCFYSRYTLERTVQWMYEFDKWLQKPKYDQTLNTLINQSDFKAALGSTIFPKIKAVQKAGNNAVHSERKVTEPESTQALKELHHILYWFYRTYSSGIKQGQPLQDQVFDLAKLPKTIQINADLVMQSAKQLKLLQKQLTERDEAHQQALEKARQQNTALQHQLEALQNQLAQQKASNAKVAQKVTDPHNYNEAETREFIIDQYLKEMGWVLDAANVKEFEVKGMPPSIHNKTGTGFIDYVLWGADGKPLAVVEAKRTMLSAKEGRQQAICYADCLEKNFGQRPLIYYTNGYEIHFWDDCQYPPRLVQGFLNQDEMQRLINRRTARQALSEVELDTSIAGKGRPYQRLAIESVCQQFDIQKQRKALLVMATGTGKTRTTIALVDVLMRAGLVKNTLFLADRNALVNQAKKEFSKLLSKSSPEILSGGTSQLKGRVYLSTYPTMMGLLSAAPDSRLFGVGHFDLVIVDEAHRSVYKKYRYIFDYFDALLLGLTATPKSELDKNTYDIFEQPEGDPTFAYELEQAIADKVLVPPKDVKIDLGFIRKGIKYAELSAADKEEWESKEQLEGKDEVLPSEVNKFLFNKDTVDKALQVLMERGVTVAGGTRLGKTIIFAANNDHAEFIVERINANYPSYKGKFARVITYKEQYADTLIDEFKGEKKPVDPNLPLSIAVSVDMLDTGIDVPEVVNLMFFKVIKSKVKFMQMLGRGTRLCEDLFGPSEHKQFFKVFDCCKNFEYFEMNPEGAKDSLSKSLLQVIFESRLQLSQLLKDKPEFGDFGSNYQQYNIRSLQHRVAGMNLDNFIVRAKRQLVEKYQQSAIWQHLTNEHLAELEKQIAILPSEASPLIPEEKEEELSLRFDQLLLTMQLALVNKTGISDFYRDKLNQIAAKLESKASVPAVMAQLDWIQYVQSANFWTDVSLEDIEKTRLKLRLLMRFIEKESTGIVFTNFQDQLLEVHENEGVYEFSTDSSLALYRKKVEAYIREHEDDLTIQRIKRNQAITKLDLEQLDHKLFEASGIADLEQYNKTIHPDKSVGEFVRELVGLDRGAAKIAFADYLDNAKYNPQQLQFVNTIIDYLTQNGIMSPAQLAKPPFSDIHFEGVFGLFDDNSVIDIRNRIKGVSDVSSLLVDPDFQIEKLVVGSANLVIDEEFGPWSVDFANDLATSINRHLAEYLPVEANSLTVHVDVIEVKAGSIDIDLLIKCGGSVSAFFTLYPVLRSGFLCFWNDIAKAYAKLVPQLQRKYQRNLKTSIKGNELRLMTDDELLESIKQEARKSANDRKTG</sequence>
<keyword evidence="1" id="KW-0175">Coiled coil</keyword>
<keyword evidence="3" id="KW-0547">Nucleotide-binding</keyword>
<evidence type="ECO:0000313" key="4">
    <source>
        <dbReference type="Proteomes" id="UP001231616"/>
    </source>
</evidence>
<dbReference type="PANTHER" id="PTHR47396">
    <property type="entry name" value="TYPE I RESTRICTION ENZYME ECOKI R PROTEIN"/>
    <property type="match status" value="1"/>
</dbReference>
<reference evidence="3 4" key="1">
    <citation type="submission" date="2023-08" db="EMBL/GenBank/DDBJ databases">
        <authorList>
            <person name="Joshi A."/>
            <person name="Thite S."/>
        </authorList>
    </citation>
    <scope>NUCLEOTIDE SEQUENCE [LARGE SCALE GENOMIC DNA]</scope>
    <source>
        <strain evidence="3 4">AC40</strain>
    </source>
</reference>
<organism evidence="3 4">
    <name type="scientific">Alkalimonas collagenimarina</name>
    <dbReference type="NCBI Taxonomy" id="400390"/>
    <lineage>
        <taxon>Bacteria</taxon>
        <taxon>Pseudomonadati</taxon>
        <taxon>Pseudomonadota</taxon>
        <taxon>Gammaproteobacteria</taxon>
        <taxon>Alkalimonas</taxon>
    </lineage>
</organism>
<feature type="domain" description="Helicase ATP-binding" evidence="2">
    <location>
        <begin position="385"/>
        <end position="542"/>
    </location>
</feature>
<keyword evidence="3" id="KW-0347">Helicase</keyword>
<dbReference type="Pfam" id="PF13643">
    <property type="entry name" value="DUF4145"/>
    <property type="match status" value="1"/>
</dbReference>
<dbReference type="InterPro" id="IPR025285">
    <property type="entry name" value="DUF4145"/>
</dbReference>
<keyword evidence="4" id="KW-1185">Reference proteome</keyword>
<keyword evidence="3" id="KW-0378">Hydrolase</keyword>
<dbReference type="GO" id="GO:0004386">
    <property type="term" value="F:helicase activity"/>
    <property type="evidence" value="ECO:0007669"/>
    <property type="project" value="UniProtKB-KW"/>
</dbReference>
<dbReference type="Pfam" id="PF08463">
    <property type="entry name" value="EcoEI_R_C"/>
    <property type="match status" value="1"/>
</dbReference>
<name>A0ABT9H183_9GAMM</name>
<dbReference type="InterPro" id="IPR013670">
    <property type="entry name" value="EcoEI_R_C_dom"/>
</dbReference>
<evidence type="ECO:0000259" key="2">
    <source>
        <dbReference type="PROSITE" id="PS51192"/>
    </source>
</evidence>
<dbReference type="Proteomes" id="UP001231616">
    <property type="component" value="Unassembled WGS sequence"/>
</dbReference>
<feature type="coiled-coil region" evidence="1">
    <location>
        <begin position="165"/>
        <end position="213"/>
    </location>
</feature>
<dbReference type="Gene3D" id="3.90.1570.30">
    <property type="match status" value="1"/>
</dbReference>
<gene>
    <name evidence="3" type="ORF">Q3O60_12650</name>
</gene>
<evidence type="ECO:0000313" key="3">
    <source>
        <dbReference type="EMBL" id="MDP4537043.1"/>
    </source>
</evidence>
<dbReference type="EMBL" id="JAUZVZ010000018">
    <property type="protein sequence ID" value="MDP4537043.1"/>
    <property type="molecule type" value="Genomic_DNA"/>
</dbReference>
<dbReference type="SMART" id="SM00487">
    <property type="entry name" value="DEXDc"/>
    <property type="match status" value="1"/>
</dbReference>
<dbReference type="InterPro" id="IPR014001">
    <property type="entry name" value="Helicase_ATP-bd"/>
</dbReference>
<comment type="caution">
    <text evidence="3">The sequence shown here is derived from an EMBL/GenBank/DDBJ whole genome shotgun (WGS) entry which is preliminary data.</text>
</comment>
<protein>
    <submittedName>
        <fullName evidence="3">DEAD/DEAH box helicase family protein</fullName>
    </submittedName>
</protein>
<dbReference type="SUPFAM" id="SSF52540">
    <property type="entry name" value="P-loop containing nucleoside triphosphate hydrolases"/>
    <property type="match status" value="2"/>
</dbReference>
<dbReference type="RefSeq" id="WP_305894306.1">
    <property type="nucleotide sequence ID" value="NZ_JAUZVZ010000018.1"/>
</dbReference>